<dbReference type="CDD" id="cd06342">
    <property type="entry name" value="PBP1_ABC_LIVBP-like"/>
    <property type="match status" value="1"/>
</dbReference>
<reference evidence="5 6" key="1">
    <citation type="submission" date="2014-05" db="EMBL/GenBank/DDBJ databases">
        <title>Draft Genome Sequence of Nitratireductor basaltis Strain UMTGB225, A Marine Bacterium Isolated from Green Barrel Tunicate.</title>
        <authorList>
            <person name="Gan H.Y."/>
        </authorList>
    </citation>
    <scope>NUCLEOTIDE SEQUENCE [LARGE SCALE GENOMIC DNA]</scope>
    <source>
        <strain evidence="5 6">UMTGB225</strain>
    </source>
</reference>
<dbReference type="Pfam" id="PF13458">
    <property type="entry name" value="Peripla_BP_6"/>
    <property type="match status" value="1"/>
</dbReference>
<organism evidence="5 6">
    <name type="scientific">Nitratireductor basaltis</name>
    <dbReference type="NCBI Taxonomy" id="472175"/>
    <lineage>
        <taxon>Bacteria</taxon>
        <taxon>Pseudomonadati</taxon>
        <taxon>Pseudomonadota</taxon>
        <taxon>Alphaproteobacteria</taxon>
        <taxon>Hyphomicrobiales</taxon>
        <taxon>Phyllobacteriaceae</taxon>
        <taxon>Nitratireductor</taxon>
    </lineage>
</organism>
<dbReference type="EMBL" id="JMQM01000001">
    <property type="protein sequence ID" value="KFB10280.1"/>
    <property type="molecule type" value="Genomic_DNA"/>
</dbReference>
<gene>
    <name evidence="5" type="ORF">EL18_01311</name>
</gene>
<dbReference type="InterPro" id="IPR028082">
    <property type="entry name" value="Peripla_BP_I"/>
</dbReference>
<evidence type="ECO:0000256" key="1">
    <source>
        <dbReference type="ARBA" id="ARBA00010062"/>
    </source>
</evidence>
<feature type="chain" id="PRO_5001783130" evidence="3">
    <location>
        <begin position="20"/>
        <end position="352"/>
    </location>
</feature>
<dbReference type="Gene3D" id="3.40.50.2300">
    <property type="match status" value="2"/>
</dbReference>
<feature type="signal peptide" evidence="3">
    <location>
        <begin position="1"/>
        <end position="19"/>
    </location>
</feature>
<evidence type="ECO:0000256" key="2">
    <source>
        <dbReference type="ARBA" id="ARBA00022729"/>
    </source>
</evidence>
<keyword evidence="6" id="KW-1185">Reference proteome</keyword>
<dbReference type="Proteomes" id="UP000053675">
    <property type="component" value="Unassembled WGS sequence"/>
</dbReference>
<evidence type="ECO:0000313" key="6">
    <source>
        <dbReference type="Proteomes" id="UP000053675"/>
    </source>
</evidence>
<dbReference type="SUPFAM" id="SSF53822">
    <property type="entry name" value="Periplasmic binding protein-like I"/>
    <property type="match status" value="1"/>
</dbReference>
<keyword evidence="5" id="KW-0675">Receptor</keyword>
<dbReference type="PANTHER" id="PTHR47151">
    <property type="entry name" value="LEU/ILE/VAL-BINDING ABC TRANSPORTER SUBUNIT"/>
    <property type="match status" value="1"/>
</dbReference>
<evidence type="ECO:0000256" key="3">
    <source>
        <dbReference type="SAM" id="SignalP"/>
    </source>
</evidence>
<dbReference type="eggNOG" id="COG0683">
    <property type="taxonomic scope" value="Bacteria"/>
</dbReference>
<comment type="similarity">
    <text evidence="1">Belongs to the leucine-binding protein family.</text>
</comment>
<evidence type="ECO:0000259" key="4">
    <source>
        <dbReference type="Pfam" id="PF13458"/>
    </source>
</evidence>
<sequence length="352" mass="37848">MRIAALLVSLVVFSLPVSAQDLRLGVVAPTSGSFARLGQQWVDGALAAARMHEGVELEVFDSGCDEEDAVDLGQRIVESGVTAVAGFLCTPVATAALPALTEAAIPLVTAIRSTGLTDQRSQTGWPVFRIGPRADEERAALAEILTARWREDFFAIVDDGTIYGRELAESFRASAEEAELEPVYVDTYRPQLDNQIGLVGRLRRAGATHVMVGGDRSDIAIIARDAAELGITLTIAGGEALRAESSGVQLREGVLMIAPPLWEETATPEALEALEAQKIVPDGYVLPGFASIEVLLAAHEQMQSGENSLIEALTKGSFRTVIGTVSFDDKGDREQQIYRLHRYDGQAFQEVE</sequence>
<accession>A0A084UBE4</accession>
<comment type="caution">
    <text evidence="5">The sequence shown here is derived from an EMBL/GenBank/DDBJ whole genome shotgun (WGS) entry which is preliminary data.</text>
</comment>
<dbReference type="PATRIC" id="fig|472175.3.peg.1324"/>
<dbReference type="InterPro" id="IPR028081">
    <property type="entry name" value="Leu-bd"/>
</dbReference>
<dbReference type="PANTHER" id="PTHR47151:SF2">
    <property type="entry name" value="AMINO ACID BINDING PROTEIN"/>
    <property type="match status" value="1"/>
</dbReference>
<proteinExistence type="inferred from homology"/>
<evidence type="ECO:0000313" key="5">
    <source>
        <dbReference type="EMBL" id="KFB10280.1"/>
    </source>
</evidence>
<protein>
    <submittedName>
        <fullName evidence="5">Extracellular ligand-binding receptor</fullName>
    </submittedName>
</protein>
<dbReference type="RefSeq" id="WP_036480935.1">
    <property type="nucleotide sequence ID" value="NZ_JMQM01000001.1"/>
</dbReference>
<dbReference type="AlphaFoldDB" id="A0A084UBE4"/>
<dbReference type="STRING" id="472175.EL18_01311"/>
<name>A0A084UBE4_9HYPH</name>
<keyword evidence="2 3" id="KW-0732">Signal</keyword>
<feature type="domain" description="Leucine-binding protein" evidence="4">
    <location>
        <begin position="22"/>
        <end position="342"/>
    </location>
</feature>
<dbReference type="OrthoDB" id="8439308at2"/>